<reference evidence="6" key="1">
    <citation type="journal article" date="2020" name="Stud. Mycol.">
        <title>101 Dothideomycetes genomes: a test case for predicting lifestyles and emergence of pathogens.</title>
        <authorList>
            <person name="Haridas S."/>
            <person name="Albert R."/>
            <person name="Binder M."/>
            <person name="Bloem J."/>
            <person name="Labutti K."/>
            <person name="Salamov A."/>
            <person name="Andreopoulos B."/>
            <person name="Baker S."/>
            <person name="Barry K."/>
            <person name="Bills G."/>
            <person name="Bluhm B."/>
            <person name="Cannon C."/>
            <person name="Castanera R."/>
            <person name="Culley D."/>
            <person name="Daum C."/>
            <person name="Ezra D."/>
            <person name="Gonzalez J."/>
            <person name="Henrissat B."/>
            <person name="Kuo A."/>
            <person name="Liang C."/>
            <person name="Lipzen A."/>
            <person name="Lutzoni F."/>
            <person name="Magnuson J."/>
            <person name="Mondo S."/>
            <person name="Nolan M."/>
            <person name="Ohm R."/>
            <person name="Pangilinan J."/>
            <person name="Park H.-J."/>
            <person name="Ramirez L."/>
            <person name="Alfaro M."/>
            <person name="Sun H."/>
            <person name="Tritt A."/>
            <person name="Yoshinaga Y."/>
            <person name="Zwiers L.-H."/>
            <person name="Turgeon B."/>
            <person name="Goodwin S."/>
            <person name="Spatafora J."/>
            <person name="Crous P."/>
            <person name="Grigoriev I."/>
        </authorList>
    </citation>
    <scope>NUCLEOTIDE SEQUENCE</scope>
    <source>
        <strain evidence="6">CBS 122367</strain>
    </source>
</reference>
<gene>
    <name evidence="6" type="ORF">K458DRAFT_335953</name>
</gene>
<dbReference type="InterPro" id="IPR013149">
    <property type="entry name" value="ADH-like_C"/>
</dbReference>
<protein>
    <submittedName>
        <fullName evidence="6">GroES-like protein</fullName>
    </submittedName>
</protein>
<keyword evidence="3" id="KW-0560">Oxidoreductase</keyword>
<evidence type="ECO:0000259" key="5">
    <source>
        <dbReference type="SMART" id="SM00829"/>
    </source>
</evidence>
<dbReference type="Gene3D" id="3.40.50.720">
    <property type="entry name" value="NAD(P)-binding Rossmann-like Domain"/>
    <property type="match status" value="1"/>
</dbReference>
<dbReference type="PANTHER" id="PTHR45348">
    <property type="entry name" value="HYPOTHETICAL OXIDOREDUCTASE (EUROFUNG)"/>
    <property type="match status" value="1"/>
</dbReference>
<dbReference type="InterPro" id="IPR011032">
    <property type="entry name" value="GroES-like_sf"/>
</dbReference>
<dbReference type="AlphaFoldDB" id="A0A6G1J7C5"/>
<dbReference type="InterPro" id="IPR013154">
    <property type="entry name" value="ADH-like_N"/>
</dbReference>
<evidence type="ECO:0000256" key="1">
    <source>
        <dbReference type="ARBA" id="ARBA00008072"/>
    </source>
</evidence>
<sequence>MADTMLALVQRNSNGKPAFSKEHIPKPQPEPHQLLVKISHIAQNPTDVQSFDRNISGDGAVFGCDFVGTVEDVGKDVTRASKGDVIVGLIRGGEKKGIGAYSEYTLADQRISFKLPASISPAAASTVPLAAGTAWLALFSKDCLGIDRDKGSQNTVLVWGGSSSVGLYTIQIAALYGFKIITTCSPRNFDLVKSCGATHVFDYNDPCVVQKISEVEPNLQYVFDTIGNDKSSVTASQAIRKEGGELCTVRPDKSFTENVTNQTKVTAVLVWTAFLKENRFLDTLWPPSKEDHELAAELFENIPAWLESGKIKPNATSVKKGLDSVKDGHKEHRDGKISAYKIVYELKRLAPILKLQADLVSCILARNKDYEHRYIPDRSYEHFRLSRSRQSKNSGGHKCKNSDQSHP</sequence>
<dbReference type="Pfam" id="PF00107">
    <property type="entry name" value="ADH_zinc_N"/>
    <property type="match status" value="1"/>
</dbReference>
<feature type="region of interest" description="Disordered" evidence="4">
    <location>
        <begin position="385"/>
        <end position="407"/>
    </location>
</feature>
<dbReference type="SUPFAM" id="SSF51735">
    <property type="entry name" value="NAD(P)-binding Rossmann-fold domains"/>
    <property type="match status" value="1"/>
</dbReference>
<dbReference type="Gene3D" id="3.90.180.10">
    <property type="entry name" value="Medium-chain alcohol dehydrogenases, catalytic domain"/>
    <property type="match status" value="1"/>
</dbReference>
<evidence type="ECO:0000313" key="7">
    <source>
        <dbReference type="Proteomes" id="UP000799291"/>
    </source>
</evidence>
<name>A0A6G1J7C5_9PLEO</name>
<evidence type="ECO:0000256" key="3">
    <source>
        <dbReference type="ARBA" id="ARBA00023002"/>
    </source>
</evidence>
<feature type="compositionally biased region" description="Basic residues" evidence="4">
    <location>
        <begin position="385"/>
        <end position="399"/>
    </location>
</feature>
<dbReference type="Pfam" id="PF08240">
    <property type="entry name" value="ADH_N"/>
    <property type="match status" value="1"/>
</dbReference>
<evidence type="ECO:0000256" key="2">
    <source>
        <dbReference type="ARBA" id="ARBA00011245"/>
    </source>
</evidence>
<comment type="subunit">
    <text evidence="2">Monomer.</text>
</comment>
<proteinExistence type="inferred from homology"/>
<comment type="similarity">
    <text evidence="1">Belongs to the zinc-containing alcohol dehydrogenase family.</text>
</comment>
<accession>A0A6G1J7C5</accession>
<dbReference type="SMART" id="SM00829">
    <property type="entry name" value="PKS_ER"/>
    <property type="match status" value="1"/>
</dbReference>
<dbReference type="OrthoDB" id="9992527at2759"/>
<evidence type="ECO:0000313" key="6">
    <source>
        <dbReference type="EMBL" id="KAF2686422.1"/>
    </source>
</evidence>
<feature type="domain" description="Enoyl reductase (ER)" evidence="5">
    <location>
        <begin position="12"/>
        <end position="339"/>
    </location>
</feature>
<keyword evidence="7" id="KW-1185">Reference proteome</keyword>
<organism evidence="6 7">
    <name type="scientific">Lentithecium fluviatile CBS 122367</name>
    <dbReference type="NCBI Taxonomy" id="1168545"/>
    <lineage>
        <taxon>Eukaryota</taxon>
        <taxon>Fungi</taxon>
        <taxon>Dikarya</taxon>
        <taxon>Ascomycota</taxon>
        <taxon>Pezizomycotina</taxon>
        <taxon>Dothideomycetes</taxon>
        <taxon>Pleosporomycetidae</taxon>
        <taxon>Pleosporales</taxon>
        <taxon>Massarineae</taxon>
        <taxon>Lentitheciaceae</taxon>
        <taxon>Lentithecium</taxon>
    </lineage>
</organism>
<dbReference type="PANTHER" id="PTHR45348:SF2">
    <property type="entry name" value="ZINC-TYPE ALCOHOL DEHYDROGENASE-LIKE PROTEIN C2E1P3.01"/>
    <property type="match status" value="1"/>
</dbReference>
<dbReference type="SUPFAM" id="SSF50129">
    <property type="entry name" value="GroES-like"/>
    <property type="match status" value="1"/>
</dbReference>
<evidence type="ECO:0000256" key="4">
    <source>
        <dbReference type="SAM" id="MobiDB-lite"/>
    </source>
</evidence>
<dbReference type="EMBL" id="MU005577">
    <property type="protein sequence ID" value="KAF2686422.1"/>
    <property type="molecule type" value="Genomic_DNA"/>
</dbReference>
<dbReference type="CDD" id="cd08249">
    <property type="entry name" value="enoyl_reductase_like"/>
    <property type="match status" value="1"/>
</dbReference>
<dbReference type="InterPro" id="IPR047122">
    <property type="entry name" value="Trans-enoyl_RdTase-like"/>
</dbReference>
<dbReference type="InterPro" id="IPR036291">
    <property type="entry name" value="NAD(P)-bd_dom_sf"/>
</dbReference>
<dbReference type="Proteomes" id="UP000799291">
    <property type="component" value="Unassembled WGS sequence"/>
</dbReference>
<dbReference type="InterPro" id="IPR020843">
    <property type="entry name" value="ER"/>
</dbReference>
<dbReference type="GO" id="GO:0016651">
    <property type="term" value="F:oxidoreductase activity, acting on NAD(P)H"/>
    <property type="evidence" value="ECO:0007669"/>
    <property type="project" value="InterPro"/>
</dbReference>